<evidence type="ECO:0000313" key="8">
    <source>
        <dbReference type="Proteomes" id="UP000027821"/>
    </source>
</evidence>
<dbReference type="PANTHER" id="PTHR37422:SF13">
    <property type="entry name" value="LIPOPOLYSACCHARIDE BIOSYNTHESIS PROTEIN PA4999-RELATED"/>
    <property type="match status" value="1"/>
</dbReference>
<feature type="transmembrane region" description="Helical" evidence="5">
    <location>
        <begin position="362"/>
        <end position="381"/>
    </location>
</feature>
<organism evidence="7 8">
    <name type="scientific">Anditalea andensis</name>
    <dbReference type="NCBI Taxonomy" id="1048983"/>
    <lineage>
        <taxon>Bacteria</taxon>
        <taxon>Pseudomonadati</taxon>
        <taxon>Bacteroidota</taxon>
        <taxon>Cytophagia</taxon>
        <taxon>Cytophagales</taxon>
        <taxon>Cytophagaceae</taxon>
        <taxon>Anditalea</taxon>
    </lineage>
</organism>
<evidence type="ECO:0000256" key="2">
    <source>
        <dbReference type="ARBA" id="ARBA00022692"/>
    </source>
</evidence>
<feature type="transmembrane region" description="Helical" evidence="5">
    <location>
        <begin position="192"/>
        <end position="208"/>
    </location>
</feature>
<keyword evidence="8" id="KW-1185">Reference proteome</keyword>
<dbReference type="InterPro" id="IPR007016">
    <property type="entry name" value="O-antigen_ligase-rel_domated"/>
</dbReference>
<dbReference type="InterPro" id="IPR051533">
    <property type="entry name" value="WaaL-like"/>
</dbReference>
<feature type="transmembrane region" description="Helical" evidence="5">
    <location>
        <begin position="135"/>
        <end position="158"/>
    </location>
</feature>
<feature type="transmembrane region" description="Helical" evidence="5">
    <location>
        <begin position="45"/>
        <end position="63"/>
    </location>
</feature>
<feature type="transmembrane region" description="Helical" evidence="5">
    <location>
        <begin position="304"/>
        <end position="331"/>
    </location>
</feature>
<feature type="transmembrane region" description="Helical" evidence="5">
    <location>
        <begin position="338"/>
        <end position="356"/>
    </location>
</feature>
<protein>
    <recommendedName>
        <fullName evidence="6">O-antigen ligase-related domain-containing protein</fullName>
    </recommendedName>
</protein>
<feature type="transmembrane region" description="Helical" evidence="5">
    <location>
        <begin position="69"/>
        <end position="87"/>
    </location>
</feature>
<dbReference type="Pfam" id="PF04932">
    <property type="entry name" value="Wzy_C"/>
    <property type="match status" value="1"/>
</dbReference>
<gene>
    <name evidence="7" type="ORF">EL17_17750</name>
</gene>
<dbReference type="OrthoDB" id="1100962at2"/>
<feature type="transmembrane region" description="Helical" evidence="5">
    <location>
        <begin position="170"/>
        <end position="186"/>
    </location>
</feature>
<feature type="transmembrane region" description="Helical" evidence="5">
    <location>
        <begin position="22"/>
        <end position="38"/>
    </location>
</feature>
<feature type="transmembrane region" description="Helical" evidence="5">
    <location>
        <begin position="215"/>
        <end position="233"/>
    </location>
</feature>
<dbReference type="STRING" id="1048983.EL17_17750"/>
<name>A0A074LFN0_9BACT</name>
<comment type="caution">
    <text evidence="7">The sequence shown here is derived from an EMBL/GenBank/DDBJ whole genome shotgun (WGS) entry which is preliminary data.</text>
</comment>
<sequence length="390" mass="43343">MGLGFIAINQVLIISPHLSQNIYYALMGLLFVFVLFSGGVQRFNAILGVFLFICVISIVMNDIPSRFQPWFRLVSFILVIGLIGPLVSSPKFYLIRYFAFSKANLAILVLGAGSFLTRVLPLGVPAGRGGWSGFFIHTMILGPMAAIALMISFYLFYLEKGKDHPVKKRVIFFQICIGSSFLSLLLASSRTAILACVAGLLFFFYKIYQERFTKFLYSIIIVTVLTAGSYPIWSQYTTGIQQKMESSEKRGDLTASRTSIWQARLMEFSMSPLYGIGFSHLMFTGDSAKDDKAEDGKIEPGSSFLAVLAMTGILGFSAFVILFIGYLIFLLNSKFDMLSTAVLGSLLIFFTLHMIAEGYVLSSGGVLFFYFWLLLGNIDMFKQTGKISII</sequence>
<keyword evidence="2 5" id="KW-0812">Transmembrane</keyword>
<dbReference type="PANTHER" id="PTHR37422">
    <property type="entry name" value="TEICHURONIC ACID BIOSYNTHESIS PROTEIN TUAE"/>
    <property type="match status" value="1"/>
</dbReference>
<evidence type="ECO:0000259" key="6">
    <source>
        <dbReference type="Pfam" id="PF04932"/>
    </source>
</evidence>
<keyword evidence="4 5" id="KW-0472">Membrane</keyword>
<feature type="transmembrane region" description="Helical" evidence="5">
    <location>
        <begin position="94"/>
        <end position="115"/>
    </location>
</feature>
<evidence type="ECO:0000256" key="4">
    <source>
        <dbReference type="ARBA" id="ARBA00023136"/>
    </source>
</evidence>
<keyword evidence="3 5" id="KW-1133">Transmembrane helix</keyword>
<dbReference type="GO" id="GO:0016020">
    <property type="term" value="C:membrane"/>
    <property type="evidence" value="ECO:0007669"/>
    <property type="project" value="UniProtKB-SubCell"/>
</dbReference>
<reference evidence="7 8" key="1">
    <citation type="submission" date="2014-04" db="EMBL/GenBank/DDBJ databases">
        <title>Characterization and application of a salt tolerant electro-active bacterium.</title>
        <authorList>
            <person name="Yang L."/>
            <person name="Wei S."/>
            <person name="Tay Q.X.M."/>
        </authorList>
    </citation>
    <scope>NUCLEOTIDE SEQUENCE [LARGE SCALE GENOMIC DNA]</scope>
    <source>
        <strain evidence="7 8">LY1</strain>
    </source>
</reference>
<evidence type="ECO:0000313" key="7">
    <source>
        <dbReference type="EMBL" id="KEO72582.1"/>
    </source>
</evidence>
<dbReference type="EMBL" id="JMIH01000024">
    <property type="protein sequence ID" value="KEO72582.1"/>
    <property type="molecule type" value="Genomic_DNA"/>
</dbReference>
<proteinExistence type="predicted"/>
<feature type="domain" description="O-antigen ligase-related" evidence="6">
    <location>
        <begin position="180"/>
        <end position="320"/>
    </location>
</feature>
<evidence type="ECO:0000256" key="5">
    <source>
        <dbReference type="SAM" id="Phobius"/>
    </source>
</evidence>
<dbReference type="AlphaFoldDB" id="A0A074LFN0"/>
<accession>A0A074LFN0</accession>
<dbReference type="Proteomes" id="UP000027821">
    <property type="component" value="Unassembled WGS sequence"/>
</dbReference>
<evidence type="ECO:0000256" key="1">
    <source>
        <dbReference type="ARBA" id="ARBA00004141"/>
    </source>
</evidence>
<evidence type="ECO:0000256" key="3">
    <source>
        <dbReference type="ARBA" id="ARBA00022989"/>
    </source>
</evidence>
<comment type="subcellular location">
    <subcellularLocation>
        <location evidence="1">Membrane</location>
        <topology evidence="1">Multi-pass membrane protein</topology>
    </subcellularLocation>
</comment>
<dbReference type="eggNOG" id="ENOG5031SZ4">
    <property type="taxonomic scope" value="Bacteria"/>
</dbReference>